<feature type="compositionally biased region" description="Low complexity" evidence="1">
    <location>
        <begin position="300"/>
        <end position="312"/>
    </location>
</feature>
<evidence type="ECO:0000313" key="2">
    <source>
        <dbReference type="EMBL" id="GLB34239.1"/>
    </source>
</evidence>
<dbReference type="Proteomes" id="UP001063166">
    <property type="component" value="Unassembled WGS sequence"/>
</dbReference>
<evidence type="ECO:0000313" key="3">
    <source>
        <dbReference type="Proteomes" id="UP001063166"/>
    </source>
</evidence>
<sequence>MVFGLFSRKRESLPQPLDESQPDAANAASSQLRTPSPSVDSASVGKQNSPCRGPPLTPSPPPEAPKPADLYTLIQSIPAPTLHSYTLTHLHPSNEIHPEALTHISAFFSELQPPPRLHCVRCHKSYFEVENTDRSCLIPHDDESAEVERVSAKAKGKGTLYETLWGCCGRTVEGDGDMGPPDGWCYEGKHTTDIKRARFRADSTPQDDKLMSCARLRCHEPPRSARGTRKRSRAVADDEDDEDEGEQSSTSSSMPSTSASPRSSNGKRRRTGKKARTNVPEPNPETSTGTPDPNEMDVDASPSACPAPSSPKTKPKSRAKPKPATPATAKSQSTPKTSSPLVLSEPFVSHSGSPEPPSRGRVAASMKPKASGAGTGTNTNSSSLKPKSSAASLRSKPKSAMEPPESPRRVRTDSTASSKVKAKPKGKSKGLVEVVDSSIDAERA</sequence>
<protein>
    <submittedName>
        <fullName evidence="2">Uncharacterized protein</fullName>
    </submittedName>
</protein>
<gene>
    <name evidence="2" type="ORF">LshimejAT787_0111230</name>
</gene>
<keyword evidence="3" id="KW-1185">Reference proteome</keyword>
<dbReference type="OrthoDB" id="3245731at2759"/>
<dbReference type="EMBL" id="BRPK01000001">
    <property type="protein sequence ID" value="GLB34239.1"/>
    <property type="molecule type" value="Genomic_DNA"/>
</dbReference>
<reference evidence="2" key="1">
    <citation type="submission" date="2022-07" db="EMBL/GenBank/DDBJ databases">
        <title>The genome of Lyophyllum shimeji provides insight into the initial evolution of ectomycorrhizal fungal genome.</title>
        <authorList>
            <person name="Kobayashi Y."/>
            <person name="Shibata T."/>
            <person name="Hirakawa H."/>
            <person name="Shigenobu S."/>
            <person name="Nishiyama T."/>
            <person name="Yamada A."/>
            <person name="Hasebe M."/>
            <person name="Kawaguchi M."/>
        </authorList>
    </citation>
    <scope>NUCLEOTIDE SEQUENCE</scope>
    <source>
        <strain evidence="2">AT787</strain>
    </source>
</reference>
<comment type="caution">
    <text evidence="2">The sequence shown here is derived from an EMBL/GenBank/DDBJ whole genome shotgun (WGS) entry which is preliminary data.</text>
</comment>
<feature type="region of interest" description="Disordered" evidence="1">
    <location>
        <begin position="1"/>
        <end position="68"/>
    </location>
</feature>
<feature type="compositionally biased region" description="Polar residues" evidence="1">
    <location>
        <begin position="27"/>
        <end position="49"/>
    </location>
</feature>
<name>A0A9P3UHM2_LYOSH</name>
<feature type="compositionally biased region" description="Low complexity" evidence="1">
    <location>
        <begin position="248"/>
        <end position="264"/>
    </location>
</feature>
<feature type="compositionally biased region" description="Polar residues" evidence="1">
    <location>
        <begin position="332"/>
        <end position="341"/>
    </location>
</feature>
<organism evidence="2 3">
    <name type="scientific">Lyophyllum shimeji</name>
    <name type="common">Hon-shimeji</name>
    <name type="synonym">Tricholoma shimeji</name>
    <dbReference type="NCBI Taxonomy" id="47721"/>
    <lineage>
        <taxon>Eukaryota</taxon>
        <taxon>Fungi</taxon>
        <taxon>Dikarya</taxon>
        <taxon>Basidiomycota</taxon>
        <taxon>Agaricomycotina</taxon>
        <taxon>Agaricomycetes</taxon>
        <taxon>Agaricomycetidae</taxon>
        <taxon>Agaricales</taxon>
        <taxon>Tricholomatineae</taxon>
        <taxon>Lyophyllaceae</taxon>
        <taxon>Lyophyllum</taxon>
    </lineage>
</organism>
<feature type="compositionally biased region" description="Pro residues" evidence="1">
    <location>
        <begin position="52"/>
        <end position="65"/>
    </location>
</feature>
<proteinExistence type="predicted"/>
<feature type="compositionally biased region" description="Acidic residues" evidence="1">
    <location>
        <begin position="237"/>
        <end position="246"/>
    </location>
</feature>
<feature type="compositionally biased region" description="Low complexity" evidence="1">
    <location>
        <begin position="381"/>
        <end position="400"/>
    </location>
</feature>
<accession>A0A9P3UHM2</accession>
<evidence type="ECO:0000256" key="1">
    <source>
        <dbReference type="SAM" id="MobiDB-lite"/>
    </source>
</evidence>
<dbReference type="AlphaFoldDB" id="A0A9P3UHM2"/>
<feature type="region of interest" description="Disordered" evidence="1">
    <location>
        <begin position="212"/>
        <end position="444"/>
    </location>
</feature>
<feature type="compositionally biased region" description="Basic residues" evidence="1">
    <location>
        <begin position="265"/>
        <end position="276"/>
    </location>
</feature>